<evidence type="ECO:0008006" key="3">
    <source>
        <dbReference type="Google" id="ProtNLM"/>
    </source>
</evidence>
<sequence length="93" mass="11071">MKFEWDDNKNKANIQKHGIDFRDAVYVFSDHLALSMPDEFAENEERWLLLGMNLKQQVLMVVHTFRTDDVIRIISARKATQREKSTYLQRATR</sequence>
<accession>A0A177NRY9</accession>
<dbReference type="Proteomes" id="UP000078476">
    <property type="component" value="Unassembled WGS sequence"/>
</dbReference>
<dbReference type="EMBL" id="LUUI01000028">
    <property type="protein sequence ID" value="OAI20848.1"/>
    <property type="molecule type" value="Genomic_DNA"/>
</dbReference>
<comment type="caution">
    <text evidence="1">The sequence shown here is derived from an EMBL/GenBank/DDBJ whole genome shotgun (WGS) entry which is preliminary data.</text>
</comment>
<organism evidence="1 2">
    <name type="scientific">Methylomonas lenta</name>
    <dbReference type="NCBI Taxonomy" id="980561"/>
    <lineage>
        <taxon>Bacteria</taxon>
        <taxon>Pseudomonadati</taxon>
        <taxon>Pseudomonadota</taxon>
        <taxon>Gammaproteobacteria</taxon>
        <taxon>Methylococcales</taxon>
        <taxon>Methylococcaceae</taxon>
        <taxon>Methylomonas</taxon>
    </lineage>
</organism>
<dbReference type="OrthoDB" id="9802417at2"/>
<dbReference type="InterPro" id="IPR038573">
    <property type="entry name" value="BrnT_sf"/>
</dbReference>
<gene>
    <name evidence="1" type="ORF">A1359_20385</name>
</gene>
<reference evidence="1 2" key="1">
    <citation type="submission" date="2016-03" db="EMBL/GenBank/DDBJ databases">
        <authorList>
            <person name="Ploux O."/>
        </authorList>
    </citation>
    <scope>NUCLEOTIDE SEQUENCE [LARGE SCALE GENOMIC DNA]</scope>
    <source>
        <strain evidence="1 2">R-45370</strain>
    </source>
</reference>
<proteinExistence type="predicted"/>
<dbReference type="STRING" id="980561.A1359_20385"/>
<dbReference type="InterPro" id="IPR007460">
    <property type="entry name" value="BrnT_toxin"/>
</dbReference>
<dbReference type="Pfam" id="PF04365">
    <property type="entry name" value="BrnT_toxin"/>
    <property type="match status" value="1"/>
</dbReference>
<dbReference type="RefSeq" id="WP_066977320.1">
    <property type="nucleotide sequence ID" value="NZ_LUUI01000028.1"/>
</dbReference>
<evidence type="ECO:0000313" key="1">
    <source>
        <dbReference type="EMBL" id="OAI20848.1"/>
    </source>
</evidence>
<dbReference type="AlphaFoldDB" id="A0A177NRY9"/>
<name>A0A177NRY9_9GAMM</name>
<evidence type="ECO:0000313" key="2">
    <source>
        <dbReference type="Proteomes" id="UP000078476"/>
    </source>
</evidence>
<dbReference type="Gene3D" id="3.10.450.530">
    <property type="entry name" value="Ribonuclease toxin, BrnT, of type II toxin-antitoxin system"/>
    <property type="match status" value="1"/>
</dbReference>
<keyword evidence="2" id="KW-1185">Reference proteome</keyword>
<protein>
    <recommendedName>
        <fullName evidence="3">BrnT family toxin</fullName>
    </recommendedName>
</protein>